<comment type="function">
    <text evidence="7">Carrier of the growing fatty acid chain in fatty acid biosynthesis.</text>
</comment>
<accession>A0ABU3ULH2</accession>
<dbReference type="SUPFAM" id="SSF47336">
    <property type="entry name" value="ACP-like"/>
    <property type="match status" value="1"/>
</dbReference>
<keyword evidence="10" id="KW-1185">Reference proteome</keyword>
<evidence type="ECO:0000256" key="4">
    <source>
        <dbReference type="ARBA" id="ARBA00022832"/>
    </source>
</evidence>
<keyword evidence="6 7" id="KW-0275">Fatty acid biosynthesis</keyword>
<protein>
    <recommendedName>
        <fullName evidence="7">Acyl carrier protein</fullName>
        <shortName evidence="7">ACP</shortName>
    </recommendedName>
</protein>
<reference evidence="9 10" key="1">
    <citation type="submission" date="2023-02" db="EMBL/GenBank/DDBJ databases">
        <authorList>
            <person name="Maleckis M."/>
        </authorList>
    </citation>
    <scope>NUCLEOTIDE SEQUENCE [LARGE SCALE GENOMIC DNA]</scope>
    <source>
        <strain evidence="9 10">P8-A2</strain>
    </source>
</reference>
<dbReference type="EMBL" id="JARAKF010000001">
    <property type="protein sequence ID" value="MDU8994359.1"/>
    <property type="molecule type" value="Genomic_DNA"/>
</dbReference>
<comment type="similarity">
    <text evidence="7">Belongs to the acyl carrier protein (ACP) family.</text>
</comment>
<name>A0ABU3ULH2_9ACTN</name>
<keyword evidence="4 7" id="KW-0276">Fatty acid metabolism</keyword>
<dbReference type="HAMAP" id="MF_01217">
    <property type="entry name" value="Acyl_carrier"/>
    <property type="match status" value="1"/>
</dbReference>
<proteinExistence type="inferred from homology"/>
<dbReference type="InterPro" id="IPR003231">
    <property type="entry name" value="ACP"/>
</dbReference>
<keyword evidence="1 7" id="KW-0596">Phosphopantetheine</keyword>
<feature type="modified residue" description="O-(pantetheine 4'-phosphoryl)serine" evidence="7">
    <location>
        <position position="41"/>
    </location>
</feature>
<dbReference type="PROSITE" id="PS00012">
    <property type="entry name" value="PHOSPHOPANTETHEINE"/>
    <property type="match status" value="1"/>
</dbReference>
<dbReference type="Proteomes" id="UP001257627">
    <property type="component" value="Unassembled WGS sequence"/>
</dbReference>
<comment type="caution">
    <text evidence="9">The sequence shown here is derived from an EMBL/GenBank/DDBJ whole genome shotgun (WGS) entry which is preliminary data.</text>
</comment>
<dbReference type="Gene3D" id="1.10.1200.10">
    <property type="entry name" value="ACP-like"/>
    <property type="match status" value="1"/>
</dbReference>
<gene>
    <name evidence="7" type="primary">acpP</name>
    <name evidence="9" type="ORF">PU648_18875</name>
</gene>
<comment type="PTM">
    <text evidence="7">4'-phosphopantetheine is transferred from CoA to a specific serine of apo-ACP by AcpS. This modification is essential for activity because fatty acids are bound in thioester linkage to the sulfhydryl of the prosthetic group.</text>
</comment>
<dbReference type="InterPro" id="IPR036736">
    <property type="entry name" value="ACP-like_sf"/>
</dbReference>
<evidence type="ECO:0000313" key="10">
    <source>
        <dbReference type="Proteomes" id="UP001257627"/>
    </source>
</evidence>
<evidence type="ECO:0000256" key="6">
    <source>
        <dbReference type="ARBA" id="ARBA00023160"/>
    </source>
</evidence>
<keyword evidence="5 7" id="KW-0443">Lipid metabolism</keyword>
<keyword evidence="3 7" id="KW-0597">Phosphoprotein</keyword>
<comment type="subcellular location">
    <subcellularLocation>
        <location evidence="7">Cytoplasm</location>
    </subcellularLocation>
</comment>
<evidence type="ECO:0000256" key="2">
    <source>
        <dbReference type="ARBA" id="ARBA00022516"/>
    </source>
</evidence>
<dbReference type="PROSITE" id="PS50075">
    <property type="entry name" value="CARRIER"/>
    <property type="match status" value="1"/>
</dbReference>
<evidence type="ECO:0000256" key="3">
    <source>
        <dbReference type="ARBA" id="ARBA00022553"/>
    </source>
</evidence>
<dbReference type="InterPro" id="IPR009081">
    <property type="entry name" value="PP-bd_ACP"/>
</dbReference>
<dbReference type="InterPro" id="IPR006162">
    <property type="entry name" value="Ppantetheine_attach_site"/>
</dbReference>
<dbReference type="RefSeq" id="WP_054234627.1">
    <property type="nucleotide sequence ID" value="NZ_CP107955.1"/>
</dbReference>
<keyword evidence="2 7" id="KW-0444">Lipid biosynthesis</keyword>
<dbReference type="Pfam" id="PF00550">
    <property type="entry name" value="PP-binding"/>
    <property type="match status" value="1"/>
</dbReference>
<evidence type="ECO:0000256" key="7">
    <source>
        <dbReference type="HAMAP-Rule" id="MF_01217"/>
    </source>
</evidence>
<evidence type="ECO:0000313" key="9">
    <source>
        <dbReference type="EMBL" id="MDU8994359.1"/>
    </source>
</evidence>
<organism evidence="9 10">
    <name type="scientific">Streptomyces mirabilis</name>
    <dbReference type="NCBI Taxonomy" id="68239"/>
    <lineage>
        <taxon>Bacteria</taxon>
        <taxon>Bacillati</taxon>
        <taxon>Actinomycetota</taxon>
        <taxon>Actinomycetes</taxon>
        <taxon>Kitasatosporales</taxon>
        <taxon>Streptomycetaceae</taxon>
        <taxon>Streptomyces</taxon>
    </lineage>
</organism>
<comment type="pathway">
    <text evidence="7">Lipid metabolism; fatty acid biosynthesis.</text>
</comment>
<keyword evidence="7" id="KW-0963">Cytoplasm</keyword>
<evidence type="ECO:0000256" key="1">
    <source>
        <dbReference type="ARBA" id="ARBA00022450"/>
    </source>
</evidence>
<sequence length="85" mass="9568">MVNIAEKNFEKIKEIVCDILELEEDEVTDEGLFKEEYGADSLRAIEILGSLEREFGVVIDQADLERMTNLRGVYDVVAGSAGWTK</sequence>
<feature type="domain" description="Carrier" evidence="8">
    <location>
        <begin position="6"/>
        <end position="81"/>
    </location>
</feature>
<evidence type="ECO:0000256" key="5">
    <source>
        <dbReference type="ARBA" id="ARBA00023098"/>
    </source>
</evidence>
<evidence type="ECO:0000259" key="8">
    <source>
        <dbReference type="PROSITE" id="PS50075"/>
    </source>
</evidence>
<dbReference type="GeneID" id="94001042"/>